<dbReference type="EMBL" id="AASWBF010000078">
    <property type="protein sequence ID" value="EFH4963467.1"/>
    <property type="molecule type" value="Genomic_DNA"/>
</dbReference>
<dbReference type="GO" id="GO:0050829">
    <property type="term" value="P:defense response to Gram-negative bacterium"/>
    <property type="evidence" value="ECO:0007669"/>
    <property type="project" value="InterPro"/>
</dbReference>
<keyword evidence="9" id="KW-0078">Bacteriocin</keyword>
<feature type="transmembrane region" description="Helical" evidence="12">
    <location>
        <begin position="333"/>
        <end position="359"/>
    </location>
</feature>
<evidence type="ECO:0000313" key="19">
    <source>
        <dbReference type="Proteomes" id="UP000271175"/>
    </source>
</evidence>
<evidence type="ECO:0000313" key="23">
    <source>
        <dbReference type="Proteomes" id="UP000543424"/>
    </source>
</evidence>
<sequence length="374" mass="38885">MSGGDGRGPGNTGLGHNGGKPSGNVNGSSGHGGPSSGGGYHYNPGKGPASTVGPDGEVHINITGGMEKDPPGKHHGNGGSGNGHGAGNHNSNSGGNGKTTSIPGWSPDSGKPGRYLPTNKDKLIKGLIQSIDDHSGTYTIHYTGGAVATVTVPNGDVNKMNVHYNIGSGPSSGNKLTRDTIKSFLEFKAENEANAVNDAISKVNDFYKELASKYGDKLEKEAKALADEAKGKKIRNANEAIKAFDRYKDVLNKKFSVSDREAIAKALESLNKDQMAKQLKIFGKAFGVVGEAIQWGGFISGLVKGFRTGDWNEAFISGEKIAVGKVASVMVTVAFSAMAVNPIGILGFAVIMAVTSALITDERLKQLNSFINGI</sequence>
<organism evidence="18 19">
    <name type="scientific">Escherichia coli</name>
    <dbReference type="NCBI Taxonomy" id="562"/>
    <lineage>
        <taxon>Bacteria</taxon>
        <taxon>Pseudomonadati</taxon>
        <taxon>Pseudomonadota</taxon>
        <taxon>Gammaproteobacteria</taxon>
        <taxon>Enterobacterales</taxon>
        <taxon>Enterobacteriaceae</taxon>
        <taxon>Escherichia</taxon>
    </lineage>
</organism>
<gene>
    <name evidence="18" type="ORF">D9E49_27845</name>
    <name evidence="17" type="ORF">EN85_004829</name>
    <name evidence="15" type="ORF">F9413_23770</name>
    <name evidence="14" type="ORF">FZU14_27340</name>
    <name evidence="16" type="ORF">GAI89_25755</name>
</gene>
<evidence type="ECO:0000256" key="6">
    <source>
        <dbReference type="ARBA" id="ARBA00022692"/>
    </source>
</evidence>
<evidence type="ECO:0000313" key="20">
    <source>
        <dbReference type="Proteomes" id="UP000531463"/>
    </source>
</evidence>
<evidence type="ECO:0000313" key="15">
    <source>
        <dbReference type="EMBL" id="EFH4963467.1"/>
    </source>
</evidence>
<evidence type="ECO:0000256" key="4">
    <source>
        <dbReference type="ARBA" id="ARBA00007595"/>
    </source>
</evidence>
<dbReference type="SUPFAM" id="SSF56837">
    <property type="entry name" value="Colicin"/>
    <property type="match status" value="1"/>
</dbReference>
<evidence type="ECO:0000256" key="10">
    <source>
        <dbReference type="ARBA" id="ARBA00023136"/>
    </source>
</evidence>
<dbReference type="EMBL" id="ROAL01000071">
    <property type="protein sequence ID" value="MIB64113.1"/>
    <property type="molecule type" value="Genomic_DNA"/>
</dbReference>
<accession>A0A3K3DF49</accession>
<keyword evidence="7 12" id="KW-1133">Transmembrane helix</keyword>
<feature type="region of interest" description="Disordered" evidence="11">
    <location>
        <begin position="1"/>
        <end position="117"/>
    </location>
</feature>
<evidence type="ECO:0000313" key="22">
    <source>
        <dbReference type="Proteomes" id="UP000543257"/>
    </source>
</evidence>
<comment type="subcellular location">
    <subcellularLocation>
        <location evidence="3">Membrane</location>
    </subcellularLocation>
</comment>
<feature type="compositionally biased region" description="Gly residues" evidence="11">
    <location>
        <begin position="77"/>
        <end position="86"/>
    </location>
</feature>
<feature type="compositionally biased region" description="Gly residues" evidence="11">
    <location>
        <begin position="29"/>
        <end position="40"/>
    </location>
</feature>
<evidence type="ECO:0000256" key="7">
    <source>
        <dbReference type="ARBA" id="ARBA00022989"/>
    </source>
</evidence>
<dbReference type="Proteomes" id="UP000531962">
    <property type="component" value="Unassembled WGS sequence"/>
</dbReference>
<comment type="caution">
    <text evidence="18">The sequence shown here is derived from an EMBL/GenBank/DDBJ whole genome shotgun (WGS) entry which is preliminary data.</text>
</comment>
<evidence type="ECO:0000313" key="17">
    <source>
        <dbReference type="EMBL" id="EFL9839729.1"/>
    </source>
</evidence>
<dbReference type="GO" id="GO:0140911">
    <property type="term" value="F:pore-forming activity"/>
    <property type="evidence" value="ECO:0007669"/>
    <property type="project" value="InterPro"/>
</dbReference>
<evidence type="ECO:0000256" key="9">
    <source>
        <dbReference type="ARBA" id="ARBA00023048"/>
    </source>
</evidence>
<dbReference type="AlphaFoldDB" id="A0A3K3DF49"/>
<evidence type="ECO:0000256" key="11">
    <source>
        <dbReference type="SAM" id="MobiDB-lite"/>
    </source>
</evidence>
<comment type="function">
    <text evidence="2">Colicins are polypeptide toxins produced by and active against E.coli and closely related bacteria.</text>
</comment>
<keyword evidence="10 12" id="KW-0472">Membrane</keyword>
<keyword evidence="8" id="KW-0044">Antibiotic</keyword>
<evidence type="ECO:0000256" key="1">
    <source>
        <dbReference type="ARBA" id="ARBA00002178"/>
    </source>
</evidence>
<dbReference type="Proteomes" id="UP000531463">
    <property type="component" value="Unassembled WGS sequence"/>
</dbReference>
<dbReference type="Proteomes" id="UP000543424">
    <property type="component" value="Unassembled WGS sequence"/>
</dbReference>
<comment type="function">
    <text evidence="1">This colicin is a channel-forming colicin. This class of transmembrane toxins depolarize the cytoplasmic membrane, leading to dissipation of cellular energy.</text>
</comment>
<evidence type="ECO:0000313" key="16">
    <source>
        <dbReference type="EMBL" id="EFH6097977.1"/>
    </source>
</evidence>
<evidence type="ECO:0000256" key="2">
    <source>
        <dbReference type="ARBA" id="ARBA00003197"/>
    </source>
</evidence>
<dbReference type="EMBL" id="AATJKW010000072">
    <property type="protein sequence ID" value="EFL9839729.1"/>
    <property type="molecule type" value="Genomic_DNA"/>
</dbReference>
<dbReference type="EMBL" id="AASKVF010000089">
    <property type="protein sequence ID" value="EFD6887793.1"/>
    <property type="molecule type" value="Genomic_DNA"/>
</dbReference>
<proteinExistence type="inferred from homology"/>
<dbReference type="RefSeq" id="WP_021529456.1">
    <property type="nucleotide sequence ID" value="NZ_BFFU01000187.1"/>
</dbReference>
<dbReference type="Gene3D" id="1.10.490.30">
    <property type="entry name" value="Colicin"/>
    <property type="match status" value="1"/>
</dbReference>
<dbReference type="EMBL" id="AASWKH010000053">
    <property type="protein sequence ID" value="EFH6097977.1"/>
    <property type="molecule type" value="Genomic_DNA"/>
</dbReference>
<dbReference type="Proteomes" id="UP000271175">
    <property type="component" value="Unassembled WGS sequence"/>
</dbReference>
<evidence type="ECO:0000313" key="21">
    <source>
        <dbReference type="Proteomes" id="UP000531962"/>
    </source>
</evidence>
<evidence type="ECO:0000313" key="18">
    <source>
        <dbReference type="EMBL" id="MIB64113.1"/>
    </source>
</evidence>
<dbReference type="GO" id="GO:0016020">
    <property type="term" value="C:membrane"/>
    <property type="evidence" value="ECO:0007669"/>
    <property type="project" value="UniProtKB-SubCell"/>
</dbReference>
<evidence type="ECO:0000256" key="8">
    <source>
        <dbReference type="ARBA" id="ARBA00023022"/>
    </source>
</evidence>
<dbReference type="Proteomes" id="UP000543257">
    <property type="component" value="Unassembled WGS sequence"/>
</dbReference>
<keyword evidence="6 12" id="KW-0812">Transmembrane</keyword>
<evidence type="ECO:0000256" key="3">
    <source>
        <dbReference type="ARBA" id="ARBA00004370"/>
    </source>
</evidence>
<evidence type="ECO:0000256" key="12">
    <source>
        <dbReference type="SAM" id="Phobius"/>
    </source>
</evidence>
<dbReference type="InterPro" id="IPR000293">
    <property type="entry name" value="Channel_colicin_C"/>
</dbReference>
<evidence type="ECO:0000259" key="13">
    <source>
        <dbReference type="Pfam" id="PF01024"/>
    </source>
</evidence>
<name>A0A3K3DF49_ECOLX</name>
<feature type="domain" description="Channel forming colicins" evidence="13">
    <location>
        <begin position="191"/>
        <end position="368"/>
    </location>
</feature>
<evidence type="ECO:0000256" key="5">
    <source>
        <dbReference type="ARBA" id="ARBA00022529"/>
    </source>
</evidence>
<keyword evidence="5" id="KW-0929">Antimicrobial</keyword>
<feature type="compositionally biased region" description="Gly residues" evidence="11">
    <location>
        <begin position="1"/>
        <end position="21"/>
    </location>
</feature>
<protein>
    <recommendedName>
        <fullName evidence="13">Channel forming colicins domain-containing protein</fullName>
    </recommendedName>
</protein>
<comment type="similarity">
    <text evidence="4">Belongs to the channel forming colicin family.</text>
</comment>
<dbReference type="Gene3D" id="3.30.1120.60">
    <property type="entry name" value="Colicin"/>
    <property type="match status" value="1"/>
</dbReference>
<dbReference type="PRINTS" id="PR00280">
    <property type="entry name" value="CHANLCOLICIN"/>
</dbReference>
<dbReference type="InterPro" id="IPR038283">
    <property type="entry name" value="Channel_colicin_C_sf"/>
</dbReference>
<dbReference type="Pfam" id="PF01024">
    <property type="entry name" value="Colicin"/>
    <property type="match status" value="1"/>
</dbReference>
<dbReference type="GO" id="GO:0031640">
    <property type="term" value="P:killing of cells of another organism"/>
    <property type="evidence" value="ECO:0007669"/>
    <property type="project" value="UniProtKB-KW"/>
</dbReference>
<evidence type="ECO:0000313" key="14">
    <source>
        <dbReference type="EMBL" id="EFD6887793.1"/>
    </source>
</evidence>
<reference evidence="17 22" key="1">
    <citation type="submission" date="2018-08" db="EMBL/GenBank/DDBJ databases">
        <authorList>
            <consortium name="GenomeTrakr network: Whole genome sequencing for foodborne pathogen traceback"/>
        </authorList>
    </citation>
    <scope>NUCLEOTIDE SEQUENCE [LARGE SCALE GENOMIC DNA]</scope>
    <source>
        <strain evidence="17 22">AZ-TG73583</strain>
    </source>
</reference>
<reference evidence="18 19" key="2">
    <citation type="submission" date="2018-10" db="EMBL/GenBank/DDBJ databases">
        <authorList>
            <consortium name="NARMS: The National Antimicrobial Resistance Monitoring System"/>
        </authorList>
    </citation>
    <scope>NUCLEOTIDE SEQUENCE [LARGE SCALE GENOMIC DNA]</scope>
    <source>
        <strain evidence="14 21">19MD07CB01-EC</strain>
        <strain evidence="18 19">CVM N17EC0276</strain>
        <strain evidence="15 23">CVM N19EC0130</strain>
        <strain evidence="16 20">CVM N19EC0510</strain>
    </source>
</reference>